<dbReference type="KEGG" id="gpo:GPOL_c11260"/>
<feature type="region of interest" description="Disordered" evidence="1">
    <location>
        <begin position="88"/>
        <end position="127"/>
    </location>
</feature>
<dbReference type="EMBL" id="CP003119">
    <property type="protein sequence ID" value="AFA72188.1"/>
    <property type="molecule type" value="Genomic_DNA"/>
</dbReference>
<protein>
    <submittedName>
        <fullName evidence="2">Uncharacterized protein</fullName>
    </submittedName>
</protein>
<proteinExistence type="predicted"/>
<organism evidence="2 3">
    <name type="scientific">Gordonia polyisoprenivorans (strain DSM 44266 / VH2)</name>
    <dbReference type="NCBI Taxonomy" id="1112204"/>
    <lineage>
        <taxon>Bacteria</taxon>
        <taxon>Bacillati</taxon>
        <taxon>Actinomycetota</taxon>
        <taxon>Actinomycetes</taxon>
        <taxon>Mycobacteriales</taxon>
        <taxon>Gordoniaceae</taxon>
        <taxon>Gordonia</taxon>
    </lineage>
</organism>
<dbReference type="HOGENOM" id="CLU_1967438_0_0_11"/>
<feature type="region of interest" description="Disordered" evidence="1">
    <location>
        <begin position="1"/>
        <end position="31"/>
    </location>
</feature>
<name>H6N1H7_GORPV</name>
<accession>H6N1H7</accession>
<gene>
    <name evidence="2" type="ordered locus">GPOL_c11260</name>
</gene>
<sequence length="127" mass="13904">MSIAMRSAYENAAGADHQGDDGSHRRLVPTTAPPSICVDQLLLTHPTSEQCAVDDLDALLDLCLEDRQPERSNRWTGVHGHVVGVELAVANPPPGHPLSPSPRRHRQCDDRRTPIHESPSPCRADPR</sequence>
<evidence type="ECO:0000313" key="3">
    <source>
        <dbReference type="Proteomes" id="UP000009154"/>
    </source>
</evidence>
<dbReference type="AlphaFoldDB" id="H6N1H7"/>
<reference evidence="2 3" key="1">
    <citation type="journal article" date="2012" name="Appl. Environ. Microbiol.">
        <title>Involvement of two latex-clearing proteins during rubber degradation and insights into the subsequent degradation pathway revealed by the genome sequence of Gordonia polyisoprenivorans strain VH2.</title>
        <authorList>
            <person name="Hiessl S."/>
            <person name="Schuldes J."/>
            <person name="Thurmer A."/>
            <person name="Halbsguth T."/>
            <person name="Broker D."/>
            <person name="Angelov A."/>
            <person name="Liebl W."/>
            <person name="Daniel R."/>
            <person name="Steinbuchel A."/>
        </authorList>
    </citation>
    <scope>NUCLEOTIDE SEQUENCE [LARGE SCALE GENOMIC DNA]</scope>
    <source>
        <strain evidence="3">DSM 44266 / VH2</strain>
    </source>
</reference>
<feature type="compositionally biased region" description="Pro residues" evidence="1">
    <location>
        <begin position="91"/>
        <end position="100"/>
    </location>
</feature>
<keyword evidence="3" id="KW-1185">Reference proteome</keyword>
<dbReference type="Proteomes" id="UP000009154">
    <property type="component" value="Chromosome"/>
</dbReference>
<evidence type="ECO:0000313" key="2">
    <source>
        <dbReference type="EMBL" id="AFA72188.1"/>
    </source>
</evidence>
<evidence type="ECO:0000256" key="1">
    <source>
        <dbReference type="SAM" id="MobiDB-lite"/>
    </source>
</evidence>